<keyword evidence="3 9" id="KW-0812">Transmembrane</keyword>
<accession>A0ABQ8S234</accession>
<protein>
    <recommendedName>
        <fullName evidence="10">G-protein coupled receptors family 1 profile domain-containing protein</fullName>
    </recommendedName>
</protein>
<evidence type="ECO:0000313" key="11">
    <source>
        <dbReference type="EMBL" id="KAJ4427998.1"/>
    </source>
</evidence>
<evidence type="ECO:0000256" key="7">
    <source>
        <dbReference type="ARBA" id="ARBA00023170"/>
    </source>
</evidence>
<dbReference type="PRINTS" id="PR00237">
    <property type="entry name" value="GPCRRHODOPSN"/>
</dbReference>
<comment type="caution">
    <text evidence="11">The sequence shown here is derived from an EMBL/GenBank/DDBJ whole genome shotgun (WGS) entry which is preliminary data.</text>
</comment>
<feature type="transmembrane region" description="Helical" evidence="9">
    <location>
        <begin position="302"/>
        <end position="323"/>
    </location>
</feature>
<keyword evidence="8" id="KW-0807">Transducer</keyword>
<reference evidence="11 12" key="1">
    <citation type="journal article" date="2022" name="Allergy">
        <title>Genome assembly and annotation of Periplaneta americana reveal a comprehensive cockroach allergen profile.</title>
        <authorList>
            <person name="Wang L."/>
            <person name="Xiong Q."/>
            <person name="Saelim N."/>
            <person name="Wang L."/>
            <person name="Nong W."/>
            <person name="Wan A.T."/>
            <person name="Shi M."/>
            <person name="Liu X."/>
            <person name="Cao Q."/>
            <person name="Hui J.H.L."/>
            <person name="Sookrung N."/>
            <person name="Leung T.F."/>
            <person name="Tungtrongchitr A."/>
            <person name="Tsui S.K.W."/>
        </authorList>
    </citation>
    <scope>NUCLEOTIDE SEQUENCE [LARGE SCALE GENOMIC DNA]</scope>
    <source>
        <strain evidence="11">PWHHKU_190912</strain>
    </source>
</reference>
<proteinExistence type="inferred from homology"/>
<evidence type="ECO:0000259" key="10">
    <source>
        <dbReference type="PROSITE" id="PS50262"/>
    </source>
</evidence>
<dbReference type="PROSITE" id="PS50262">
    <property type="entry name" value="G_PROTEIN_RECEP_F1_2"/>
    <property type="match status" value="2"/>
</dbReference>
<organism evidence="11 12">
    <name type="scientific">Periplaneta americana</name>
    <name type="common">American cockroach</name>
    <name type="synonym">Blatta americana</name>
    <dbReference type="NCBI Taxonomy" id="6978"/>
    <lineage>
        <taxon>Eukaryota</taxon>
        <taxon>Metazoa</taxon>
        <taxon>Ecdysozoa</taxon>
        <taxon>Arthropoda</taxon>
        <taxon>Hexapoda</taxon>
        <taxon>Insecta</taxon>
        <taxon>Pterygota</taxon>
        <taxon>Neoptera</taxon>
        <taxon>Polyneoptera</taxon>
        <taxon>Dictyoptera</taxon>
        <taxon>Blattodea</taxon>
        <taxon>Blattoidea</taxon>
        <taxon>Blattidae</taxon>
        <taxon>Blattinae</taxon>
        <taxon>Periplaneta</taxon>
    </lineage>
</organism>
<sequence>MLVLPITLFKCSSSDTSGMQAMRGGSDSSGLQVAVNSNIGLGFDDETDVRGSETNTTTRTDEELCDGSARDNAHELGQLIANETSEVNALNATLQNLRDNVLDLTWSFINNHEENVGENAITVVNKYLASMKYFVSKLKSLDRLIREYNCAHRHLNTNVAAIPVQDLEEKLRNDQNAFHKFKFLHDLINRYYKWEALKAQNNNLTELYNSWRRLPCLREAVQNMALVNNLTVDMLQDVKALSNFTQANGMDDVYITSFTAYFQDVAYWEYLLENGTKEYENASEYLRVETFRITLQEYVQPAVQGIIFFIGIVGNGALLFIFVKHASMRTAANLMLINLAVVDTLNLVVNIPAFYFYALSSAWSHGLHLCKAYKFLRQLCIGVSVYSIVFISLQRFFALSRVVQDRRCSCRLPATAKSVLILFSVWLIGCLIALPHTMHAGVYNGNCYGAPVEEERYLTDITLLDLLVVCVIPLAVIAVLSLVSAKRLKSSVQQFPGESVGVEKVIRARIVSSNVLVILTVIICLFALQLFLATDLIHVSAFAEVTHESTLMDLEQTGSTTMSIIRKRSDAGSRLNRFKVADSKNRKHLILNYLLSPDEESLETVLNASREYHEDNFRCSKQQDNCTRKGLGKELENGINVTELINQFEKAAREYLKIHIDTNRTDELIARYSNSRTLSNIKPLTRSLRDLIQLQRSFLETVTSPTGEVLQEMTNELNLTHWQIDLNLKCQTLKHLENVEFKLLLHDYIQPALQGLLFIVGLLGNGALLLIFVRCGDMRTSPHMLLFSLTLADVLHLLINVPVFYTYFASVSWHTGEVLCKLYRFFRQLGIGVSVYSVVAMSIHKYVVLARFNDEKKLHHRITNSTTIFITSSVWIIGAMIALPYAVYAEIYGDKCYGFIRSLHINYLRGITIIGLIIICIIPVCLVWIFSFLSSKITGRSSKTLLEETMGVVNSARSYIVSSNILIALAIVSAISYIPFYSLDFYIEWIYGDVESRLYYCIYSLTYLLAYGNFCFNPIAIFIASRKFRESFQRSCFCQKSDMSDEHC</sequence>
<feature type="transmembrane region" description="Helical" evidence="9">
    <location>
        <begin position="414"/>
        <end position="434"/>
    </location>
</feature>
<feature type="transmembrane region" description="Helical" evidence="9">
    <location>
        <begin position="825"/>
        <end position="847"/>
    </location>
</feature>
<dbReference type="PANTHER" id="PTHR45695">
    <property type="entry name" value="LEUCOKININ RECEPTOR-RELATED"/>
    <property type="match status" value="1"/>
</dbReference>
<feature type="transmembrane region" description="Helical" evidence="9">
    <location>
        <begin position="959"/>
        <end position="982"/>
    </location>
</feature>
<evidence type="ECO:0000256" key="2">
    <source>
        <dbReference type="ARBA" id="ARBA00010663"/>
    </source>
</evidence>
<feature type="transmembrane region" description="Helical" evidence="9">
    <location>
        <begin position="868"/>
        <end position="887"/>
    </location>
</feature>
<evidence type="ECO:0000313" key="12">
    <source>
        <dbReference type="Proteomes" id="UP001148838"/>
    </source>
</evidence>
<dbReference type="InterPro" id="IPR000276">
    <property type="entry name" value="GPCR_Rhodpsn"/>
</dbReference>
<feature type="domain" description="G-protein coupled receptors family 1 profile" evidence="10">
    <location>
        <begin position="314"/>
        <end position="531"/>
    </location>
</feature>
<dbReference type="InterPro" id="IPR017452">
    <property type="entry name" value="GPCR_Rhodpsn_7TM"/>
</dbReference>
<keyword evidence="6 9" id="KW-0472">Membrane</keyword>
<keyword evidence="4 9" id="KW-1133">Transmembrane helix</keyword>
<dbReference type="SUPFAM" id="SSF81321">
    <property type="entry name" value="Family A G protein-coupled receptor-like"/>
    <property type="match status" value="2"/>
</dbReference>
<dbReference type="Proteomes" id="UP001148838">
    <property type="component" value="Unassembled WGS sequence"/>
</dbReference>
<feature type="transmembrane region" description="Helical" evidence="9">
    <location>
        <begin position="375"/>
        <end position="393"/>
    </location>
</feature>
<dbReference type="Pfam" id="PF00001">
    <property type="entry name" value="7tm_1"/>
    <property type="match status" value="2"/>
</dbReference>
<feature type="transmembrane region" description="Helical" evidence="9">
    <location>
        <begin position="514"/>
        <end position="532"/>
    </location>
</feature>
<keyword evidence="7" id="KW-0675">Receptor</keyword>
<feature type="transmembrane region" description="Helical" evidence="9">
    <location>
        <begin position="752"/>
        <end position="773"/>
    </location>
</feature>
<dbReference type="PANTHER" id="PTHR45695:SF9">
    <property type="entry name" value="LEUCOKININ RECEPTOR"/>
    <property type="match status" value="1"/>
</dbReference>
<evidence type="ECO:0000256" key="8">
    <source>
        <dbReference type="ARBA" id="ARBA00023224"/>
    </source>
</evidence>
<feature type="transmembrane region" description="Helical" evidence="9">
    <location>
        <begin position="1002"/>
        <end position="1024"/>
    </location>
</feature>
<feature type="transmembrane region" description="Helical" evidence="9">
    <location>
        <begin position="907"/>
        <end position="933"/>
    </location>
</feature>
<dbReference type="EMBL" id="JAJSOF020000037">
    <property type="protein sequence ID" value="KAJ4427998.1"/>
    <property type="molecule type" value="Genomic_DNA"/>
</dbReference>
<dbReference type="Gene3D" id="1.20.1070.10">
    <property type="entry name" value="Rhodopsin 7-helix transmembrane proteins"/>
    <property type="match status" value="2"/>
</dbReference>
<keyword evidence="12" id="KW-1185">Reference proteome</keyword>
<feature type="domain" description="G-protein coupled receptors family 1 profile" evidence="10">
    <location>
        <begin position="764"/>
        <end position="1021"/>
    </location>
</feature>
<comment type="subcellular location">
    <subcellularLocation>
        <location evidence="1">Membrane</location>
        <topology evidence="1">Multi-pass membrane protein</topology>
    </subcellularLocation>
</comment>
<evidence type="ECO:0000256" key="3">
    <source>
        <dbReference type="ARBA" id="ARBA00022692"/>
    </source>
</evidence>
<evidence type="ECO:0000256" key="6">
    <source>
        <dbReference type="ARBA" id="ARBA00023136"/>
    </source>
</evidence>
<feature type="transmembrane region" description="Helical" evidence="9">
    <location>
        <begin position="461"/>
        <end position="483"/>
    </location>
</feature>
<name>A0ABQ8S234_PERAM</name>
<comment type="similarity">
    <text evidence="2">Belongs to the G-protein coupled receptor 1 family.</text>
</comment>
<evidence type="ECO:0000256" key="4">
    <source>
        <dbReference type="ARBA" id="ARBA00022989"/>
    </source>
</evidence>
<evidence type="ECO:0000256" key="1">
    <source>
        <dbReference type="ARBA" id="ARBA00004141"/>
    </source>
</evidence>
<keyword evidence="5" id="KW-0297">G-protein coupled receptor</keyword>
<gene>
    <name evidence="11" type="ORF">ANN_24011</name>
</gene>
<feature type="transmembrane region" description="Helical" evidence="9">
    <location>
        <begin position="785"/>
        <end position="805"/>
    </location>
</feature>
<evidence type="ECO:0000256" key="5">
    <source>
        <dbReference type="ARBA" id="ARBA00023040"/>
    </source>
</evidence>
<feature type="transmembrane region" description="Helical" evidence="9">
    <location>
        <begin position="335"/>
        <end position="355"/>
    </location>
</feature>
<evidence type="ECO:0000256" key="9">
    <source>
        <dbReference type="SAM" id="Phobius"/>
    </source>
</evidence>